<protein>
    <submittedName>
        <fullName evidence="2">Uncharacterized protein</fullName>
    </submittedName>
</protein>
<evidence type="ECO:0000313" key="2">
    <source>
        <dbReference type="EMBL" id="KAL0365981.1"/>
    </source>
</evidence>
<dbReference type="EMBL" id="JACGWJ010000015">
    <property type="protein sequence ID" value="KAL0365981.1"/>
    <property type="molecule type" value="Genomic_DNA"/>
</dbReference>
<accession>A0AAW2QEC7</accession>
<organism evidence="2">
    <name type="scientific">Sesamum radiatum</name>
    <name type="common">Black benniseed</name>
    <dbReference type="NCBI Taxonomy" id="300843"/>
    <lineage>
        <taxon>Eukaryota</taxon>
        <taxon>Viridiplantae</taxon>
        <taxon>Streptophyta</taxon>
        <taxon>Embryophyta</taxon>
        <taxon>Tracheophyta</taxon>
        <taxon>Spermatophyta</taxon>
        <taxon>Magnoliopsida</taxon>
        <taxon>eudicotyledons</taxon>
        <taxon>Gunneridae</taxon>
        <taxon>Pentapetalae</taxon>
        <taxon>asterids</taxon>
        <taxon>lamiids</taxon>
        <taxon>Lamiales</taxon>
        <taxon>Pedaliaceae</taxon>
        <taxon>Sesamum</taxon>
    </lineage>
</organism>
<feature type="compositionally biased region" description="Low complexity" evidence="1">
    <location>
        <begin position="45"/>
        <end position="55"/>
    </location>
</feature>
<evidence type="ECO:0000256" key="1">
    <source>
        <dbReference type="SAM" id="MobiDB-lite"/>
    </source>
</evidence>
<sequence>MEVSIRPPTSEESKIPQNIYSTWLQRDKSNSSGAHHRFIAAIGAAAGAPSASASSPKPPAGPIGAAGEGKDI</sequence>
<reference evidence="2" key="2">
    <citation type="journal article" date="2024" name="Plant">
        <title>Genomic evolution and insights into agronomic trait innovations of Sesamum species.</title>
        <authorList>
            <person name="Miao H."/>
            <person name="Wang L."/>
            <person name="Qu L."/>
            <person name="Liu H."/>
            <person name="Sun Y."/>
            <person name="Le M."/>
            <person name="Wang Q."/>
            <person name="Wei S."/>
            <person name="Zheng Y."/>
            <person name="Lin W."/>
            <person name="Duan Y."/>
            <person name="Cao H."/>
            <person name="Xiong S."/>
            <person name="Wang X."/>
            <person name="Wei L."/>
            <person name="Li C."/>
            <person name="Ma Q."/>
            <person name="Ju M."/>
            <person name="Zhao R."/>
            <person name="Li G."/>
            <person name="Mu C."/>
            <person name="Tian Q."/>
            <person name="Mei H."/>
            <person name="Zhang T."/>
            <person name="Gao T."/>
            <person name="Zhang H."/>
        </authorList>
    </citation>
    <scope>NUCLEOTIDE SEQUENCE</scope>
    <source>
        <strain evidence="2">G02</strain>
    </source>
</reference>
<proteinExistence type="predicted"/>
<name>A0AAW2QEC7_SESRA</name>
<feature type="region of interest" description="Disordered" evidence="1">
    <location>
        <begin position="45"/>
        <end position="72"/>
    </location>
</feature>
<gene>
    <name evidence="2" type="ORF">Sradi_3488200</name>
</gene>
<dbReference type="AlphaFoldDB" id="A0AAW2QEC7"/>
<reference evidence="2" key="1">
    <citation type="submission" date="2020-06" db="EMBL/GenBank/DDBJ databases">
        <authorList>
            <person name="Li T."/>
            <person name="Hu X."/>
            <person name="Zhang T."/>
            <person name="Song X."/>
            <person name="Zhang H."/>
            <person name="Dai N."/>
            <person name="Sheng W."/>
            <person name="Hou X."/>
            <person name="Wei L."/>
        </authorList>
    </citation>
    <scope>NUCLEOTIDE SEQUENCE</scope>
    <source>
        <strain evidence="2">G02</strain>
        <tissue evidence="2">Leaf</tissue>
    </source>
</reference>
<comment type="caution">
    <text evidence="2">The sequence shown here is derived from an EMBL/GenBank/DDBJ whole genome shotgun (WGS) entry which is preliminary data.</text>
</comment>